<protein>
    <recommendedName>
        <fullName evidence="4">HEAT repeat domain-containing protein</fullName>
    </recommendedName>
</protein>
<feature type="transmembrane region" description="Helical" evidence="1">
    <location>
        <begin position="117"/>
        <end position="135"/>
    </location>
</feature>
<keyword evidence="3" id="KW-1185">Reference proteome</keyword>
<feature type="transmembrane region" description="Helical" evidence="1">
    <location>
        <begin position="92"/>
        <end position="110"/>
    </location>
</feature>
<comment type="caution">
    <text evidence="2">The sequence shown here is derived from an EMBL/GenBank/DDBJ whole genome shotgun (WGS) entry which is preliminary data.</text>
</comment>
<name>A0ABW2L4U9_9BACT</name>
<reference evidence="3" key="1">
    <citation type="journal article" date="2019" name="Int. J. Syst. Evol. Microbiol.">
        <title>The Global Catalogue of Microorganisms (GCM) 10K type strain sequencing project: providing services to taxonomists for standard genome sequencing and annotation.</title>
        <authorList>
            <consortium name="The Broad Institute Genomics Platform"/>
            <consortium name="The Broad Institute Genome Sequencing Center for Infectious Disease"/>
            <person name="Wu L."/>
            <person name="Ma J."/>
        </authorList>
    </citation>
    <scope>NUCLEOTIDE SEQUENCE [LARGE SCALE GENOMIC DNA]</scope>
    <source>
        <strain evidence="3">CGMCC 4.1467</strain>
    </source>
</reference>
<evidence type="ECO:0000313" key="2">
    <source>
        <dbReference type="EMBL" id="MFC7336774.1"/>
    </source>
</evidence>
<keyword evidence="1" id="KW-0812">Transmembrane</keyword>
<keyword evidence="1" id="KW-1133">Transmembrane helix</keyword>
<accession>A0ABW2L4U9</accession>
<gene>
    <name evidence="2" type="ORF">ACFQY0_06265</name>
</gene>
<dbReference type="InterPro" id="IPR011989">
    <property type="entry name" value="ARM-like"/>
</dbReference>
<dbReference type="Gene3D" id="1.25.10.10">
    <property type="entry name" value="Leucine-rich Repeat Variant"/>
    <property type="match status" value="1"/>
</dbReference>
<dbReference type="RefSeq" id="WP_379710417.1">
    <property type="nucleotide sequence ID" value="NZ_JBHTBS010000002.1"/>
</dbReference>
<proteinExistence type="predicted"/>
<evidence type="ECO:0000313" key="3">
    <source>
        <dbReference type="Proteomes" id="UP001596472"/>
    </source>
</evidence>
<sequence>MVRQRKIYPGERQNASLDRFSRVPKKSAVTPTFQPVYYESEAPPPISVEPTSPFRIILGGAGVLLAVIVILILMFGGGAGGLLDGASQSKRLILASFTAVLTLVLLVVANPHGRLKAIMVGLAFAAGLLTLPFFFKEGTSKVTTAIDGDMPDLSGAPALEPMEDPLKTLKEEMHYEPVEEALAAYGPTLSAQGKTAVGIWLRDLRDFNKLQVVEYLTRSTNASEASWLYPRPPDDFLMVLIDIDDDMEKVAQLCGRFGKVTRMIEELRVIEVKVANESFIQGSLDALSDLENPSFYELNRRELESIDLRRVEEAVRRLATAEPKLYRKDVVRRMQELYDLADTEMKSDLAKALGVWSEPGDGSVDVVREAAAGLMAEEKTVPRPIIEFLVKQKDEQVIPILDQLWAGDPGAWENLYGEMGSPIEDLVLGHFNTGSPTIKISAATLLTKVGTAKSLPALRKAQESAKSETAVVVGRAIDAIEGRR</sequence>
<evidence type="ECO:0008006" key="4">
    <source>
        <dbReference type="Google" id="ProtNLM"/>
    </source>
</evidence>
<feature type="transmembrane region" description="Helical" evidence="1">
    <location>
        <begin position="56"/>
        <end position="80"/>
    </location>
</feature>
<evidence type="ECO:0000256" key="1">
    <source>
        <dbReference type="SAM" id="Phobius"/>
    </source>
</evidence>
<organism evidence="2 3">
    <name type="scientific">Haloferula chungangensis</name>
    <dbReference type="NCBI Taxonomy" id="1048331"/>
    <lineage>
        <taxon>Bacteria</taxon>
        <taxon>Pseudomonadati</taxon>
        <taxon>Verrucomicrobiota</taxon>
        <taxon>Verrucomicrobiia</taxon>
        <taxon>Verrucomicrobiales</taxon>
        <taxon>Verrucomicrobiaceae</taxon>
        <taxon>Haloferula</taxon>
    </lineage>
</organism>
<dbReference type="Proteomes" id="UP001596472">
    <property type="component" value="Unassembled WGS sequence"/>
</dbReference>
<dbReference type="EMBL" id="JBHTBS010000002">
    <property type="protein sequence ID" value="MFC7336774.1"/>
    <property type="molecule type" value="Genomic_DNA"/>
</dbReference>
<keyword evidence="1" id="KW-0472">Membrane</keyword>